<sequence length="228" mass="26411">MAREEETKVKLLGLWVSPFVRRVEWALKLKGVSYDYIEEDILNKSPLLLELNPVHKTVPVMVHDGKVICESFVLLEYIDETWKHHPLLPHDPYDRAIARFWACFVEEKILENAWIAMCSEGEEKEKATKIAIDAVERIEELLKGKQFFGGDDIGYLDLAVGWVSHWLPVWDEVGSTKILDPLRFPSTTSWATNFLGHPLIRDNLPPKDKMLDYFHQKKGRIMASRARV</sequence>
<evidence type="ECO:0000256" key="2">
    <source>
        <dbReference type="ARBA" id="ARBA00022490"/>
    </source>
</evidence>
<evidence type="ECO:0000313" key="11">
    <source>
        <dbReference type="Proteomes" id="UP000197138"/>
    </source>
</evidence>
<evidence type="ECO:0000259" key="8">
    <source>
        <dbReference type="PROSITE" id="PS50404"/>
    </source>
</evidence>
<comment type="subcellular location">
    <subcellularLocation>
        <location evidence="1 7">Cytoplasm</location>
        <location evidence="1 7">Cytosol</location>
    </subcellularLocation>
</comment>
<dbReference type="SFLD" id="SFLDG01152">
    <property type="entry name" value="Main.3:_Omega-_and_Tau-like"/>
    <property type="match status" value="1"/>
</dbReference>
<dbReference type="CDD" id="cd03185">
    <property type="entry name" value="GST_C_Tau"/>
    <property type="match status" value="1"/>
</dbReference>
<dbReference type="InterPro" id="IPR045074">
    <property type="entry name" value="GST_C_Tau"/>
</dbReference>
<evidence type="ECO:0000256" key="3">
    <source>
        <dbReference type="ARBA" id="ARBA00022575"/>
    </source>
</evidence>
<dbReference type="FunFam" id="1.20.1050.10:FF:000012">
    <property type="entry name" value="Tau class glutathione S-transferase"/>
    <property type="match status" value="1"/>
</dbReference>
<dbReference type="SUPFAM" id="SSF52833">
    <property type="entry name" value="Thioredoxin-like"/>
    <property type="match status" value="1"/>
</dbReference>
<dbReference type="AlphaFoldDB" id="A0A218XLC4"/>
<dbReference type="PANTHER" id="PTHR11260">
    <property type="entry name" value="GLUTATHIONE S-TRANSFERASE, GST, SUPERFAMILY, GST DOMAIN CONTAINING"/>
    <property type="match status" value="1"/>
</dbReference>
<evidence type="ECO:0000313" key="12">
    <source>
        <dbReference type="Proteomes" id="UP000515151"/>
    </source>
</evidence>
<dbReference type="GeneID" id="116195828"/>
<evidence type="ECO:0000313" key="13">
    <source>
        <dbReference type="RefSeq" id="XP_031381074.1"/>
    </source>
</evidence>
<keyword evidence="4 7" id="KW-0808">Transferase</keyword>
<dbReference type="InterPro" id="IPR036249">
    <property type="entry name" value="Thioredoxin-like_sf"/>
</dbReference>
<gene>
    <name evidence="13" type="primary">LOC116195828</name>
    <name evidence="10" type="ORF">CDL15_Pgr023696</name>
</gene>
<dbReference type="PANTHER" id="PTHR11260:SF474">
    <property type="entry name" value="GLUTATHIONE TRANSFERASE"/>
    <property type="match status" value="1"/>
</dbReference>
<dbReference type="PROSITE" id="PS50404">
    <property type="entry name" value="GST_NTER"/>
    <property type="match status" value="1"/>
</dbReference>
<dbReference type="Proteomes" id="UP000515151">
    <property type="component" value="Chromosome 1"/>
</dbReference>
<evidence type="ECO:0000313" key="10">
    <source>
        <dbReference type="EMBL" id="OWM85763.1"/>
    </source>
</evidence>
<dbReference type="GO" id="GO:0005829">
    <property type="term" value="C:cytosol"/>
    <property type="evidence" value="ECO:0007669"/>
    <property type="project" value="UniProtKB-SubCell"/>
</dbReference>
<comment type="function">
    <text evidence="7">Is involved in the conjugation of reduced glutathione to a wide number of exogenous and endogenous hydrophobic electrophiles.</text>
</comment>
<organism evidence="10 11">
    <name type="scientific">Punica granatum</name>
    <name type="common">Pomegranate</name>
    <dbReference type="NCBI Taxonomy" id="22663"/>
    <lineage>
        <taxon>Eukaryota</taxon>
        <taxon>Viridiplantae</taxon>
        <taxon>Streptophyta</taxon>
        <taxon>Embryophyta</taxon>
        <taxon>Tracheophyta</taxon>
        <taxon>Spermatophyta</taxon>
        <taxon>Magnoliopsida</taxon>
        <taxon>eudicotyledons</taxon>
        <taxon>Gunneridae</taxon>
        <taxon>Pentapetalae</taxon>
        <taxon>rosids</taxon>
        <taxon>malvids</taxon>
        <taxon>Myrtales</taxon>
        <taxon>Lythraceae</taxon>
        <taxon>Punica</taxon>
    </lineage>
</organism>
<accession>A0A218XLC4</accession>
<dbReference type="Pfam" id="PF13409">
    <property type="entry name" value="GST_N_2"/>
    <property type="match status" value="1"/>
</dbReference>
<dbReference type="Gene3D" id="1.20.1050.10">
    <property type="match status" value="1"/>
</dbReference>
<evidence type="ECO:0000256" key="7">
    <source>
        <dbReference type="RuleBase" id="RU369102"/>
    </source>
</evidence>
<evidence type="ECO:0000256" key="6">
    <source>
        <dbReference type="ARBA" id="ARBA00047960"/>
    </source>
</evidence>
<reference evidence="12" key="3">
    <citation type="journal article" date="2020" name="Plant Biotechnol. J.">
        <title>The pomegranate (Punica granatum L.) draft genome dissects genetic divergence between soft- and hard-seeded cultivars.</title>
        <authorList>
            <person name="Luo X."/>
            <person name="Li H."/>
            <person name="Wu Z."/>
            <person name="Yao W."/>
            <person name="Zhao P."/>
            <person name="Cao D."/>
            <person name="Yu H."/>
            <person name="Li K."/>
            <person name="Poudel K."/>
            <person name="Zhao D."/>
            <person name="Zhang F."/>
            <person name="Xia X."/>
            <person name="Chen L."/>
            <person name="Wang Q."/>
            <person name="Jing D."/>
            <person name="Cao S."/>
        </authorList>
    </citation>
    <scope>NUCLEOTIDE SEQUENCE [LARGE SCALE GENOMIC DNA]</scope>
</reference>
<dbReference type="InterPro" id="IPR004045">
    <property type="entry name" value="Glutathione_S-Trfase_N"/>
</dbReference>
<dbReference type="SUPFAM" id="SSF47616">
    <property type="entry name" value="GST C-terminal domain-like"/>
    <property type="match status" value="1"/>
</dbReference>
<evidence type="ECO:0000256" key="1">
    <source>
        <dbReference type="ARBA" id="ARBA00004514"/>
    </source>
</evidence>
<name>A0A218XLC4_PUNGR</name>
<protein>
    <recommendedName>
        <fullName evidence="7">Glutathione S-transferase</fullName>
        <ecNumber evidence="7">2.5.1.18</ecNumber>
    </recommendedName>
</protein>
<reference evidence="10" key="2">
    <citation type="submission" date="2017-06" db="EMBL/GenBank/DDBJ databases">
        <title>The pomegranate genome and the genomics of punicalagin biosynthesis.</title>
        <authorList>
            <person name="Xu C."/>
        </authorList>
    </citation>
    <scope>NUCLEOTIDE SEQUENCE [LARGE SCALE GENOMIC DNA]</scope>
    <source>
        <tissue evidence="10">Fresh leaf</tissue>
    </source>
</reference>
<evidence type="ECO:0000256" key="5">
    <source>
        <dbReference type="ARBA" id="ARBA00025743"/>
    </source>
</evidence>
<keyword evidence="2 7" id="KW-0963">Cytoplasm</keyword>
<dbReference type="FunFam" id="3.40.30.10:FF:000014">
    <property type="entry name" value="Tau class glutathione S-transferase"/>
    <property type="match status" value="1"/>
</dbReference>
<keyword evidence="3" id="KW-0216">Detoxification</keyword>
<dbReference type="EC" id="2.5.1.18" evidence="7"/>
<feature type="domain" description="GST C-terminal" evidence="9">
    <location>
        <begin position="91"/>
        <end position="221"/>
    </location>
</feature>
<reference evidence="13" key="4">
    <citation type="submission" date="2025-04" db="UniProtKB">
        <authorList>
            <consortium name="RefSeq"/>
        </authorList>
    </citation>
    <scope>IDENTIFICATION</scope>
    <source>
        <tissue evidence="13">Leaf</tissue>
    </source>
</reference>
<dbReference type="InterPro" id="IPR036282">
    <property type="entry name" value="Glutathione-S-Trfase_C_sf"/>
</dbReference>
<dbReference type="InterPro" id="IPR045073">
    <property type="entry name" value="Omega/Tau-like"/>
</dbReference>
<dbReference type="InterPro" id="IPR010987">
    <property type="entry name" value="Glutathione-S-Trfase_C-like"/>
</dbReference>
<dbReference type="SFLD" id="SFLDS00019">
    <property type="entry name" value="Glutathione_Transferase_(cytos"/>
    <property type="match status" value="1"/>
</dbReference>
<dbReference type="GO" id="GO:0009407">
    <property type="term" value="P:toxin catabolic process"/>
    <property type="evidence" value="ECO:0007669"/>
    <property type="project" value="UniProtKB-ARBA"/>
</dbReference>
<feature type="domain" description="GST N-terminal" evidence="8">
    <location>
        <begin position="7"/>
        <end position="86"/>
    </location>
</feature>
<dbReference type="GO" id="GO:0006749">
    <property type="term" value="P:glutathione metabolic process"/>
    <property type="evidence" value="ECO:0007669"/>
    <property type="project" value="InterPro"/>
</dbReference>
<dbReference type="RefSeq" id="XP_031381074.1">
    <property type="nucleotide sequence ID" value="XM_031525214.1"/>
</dbReference>
<keyword evidence="12" id="KW-1185">Reference proteome</keyword>
<reference evidence="11" key="1">
    <citation type="journal article" date="2017" name="Plant J.">
        <title>The pomegranate (Punica granatum L.) genome and the genomics of punicalagin biosynthesis.</title>
        <authorList>
            <person name="Qin G."/>
            <person name="Xu C."/>
            <person name="Ming R."/>
            <person name="Tang H."/>
            <person name="Guyot R."/>
            <person name="Kramer E.M."/>
            <person name="Hu Y."/>
            <person name="Yi X."/>
            <person name="Qi Y."/>
            <person name="Xu X."/>
            <person name="Gao Z."/>
            <person name="Pan H."/>
            <person name="Jian J."/>
            <person name="Tian Y."/>
            <person name="Yue Z."/>
            <person name="Xu Y."/>
        </authorList>
    </citation>
    <scope>NUCLEOTIDE SEQUENCE [LARGE SCALE GENOMIC DNA]</scope>
    <source>
        <strain evidence="11">cv. Dabenzi</strain>
    </source>
</reference>
<dbReference type="SFLD" id="SFLDG00358">
    <property type="entry name" value="Main_(cytGST)"/>
    <property type="match status" value="1"/>
</dbReference>
<dbReference type="PROSITE" id="PS50405">
    <property type="entry name" value="GST_CTER"/>
    <property type="match status" value="1"/>
</dbReference>
<dbReference type="Proteomes" id="UP000197138">
    <property type="component" value="Unassembled WGS sequence"/>
</dbReference>
<comment type="catalytic activity">
    <reaction evidence="6 7">
        <text>RX + glutathione = an S-substituted glutathione + a halide anion + H(+)</text>
        <dbReference type="Rhea" id="RHEA:16437"/>
        <dbReference type="ChEBI" id="CHEBI:15378"/>
        <dbReference type="ChEBI" id="CHEBI:16042"/>
        <dbReference type="ChEBI" id="CHEBI:17792"/>
        <dbReference type="ChEBI" id="CHEBI:57925"/>
        <dbReference type="ChEBI" id="CHEBI:90779"/>
        <dbReference type="EC" id="2.5.1.18"/>
    </reaction>
</comment>
<dbReference type="GO" id="GO:0004364">
    <property type="term" value="F:glutathione transferase activity"/>
    <property type="evidence" value="ECO:0007669"/>
    <property type="project" value="UniProtKB-UniRule"/>
</dbReference>
<evidence type="ECO:0000256" key="4">
    <source>
        <dbReference type="ARBA" id="ARBA00022679"/>
    </source>
</evidence>
<dbReference type="CDD" id="cd03058">
    <property type="entry name" value="GST_N_Tau"/>
    <property type="match status" value="1"/>
</dbReference>
<dbReference type="OrthoDB" id="4951845at2759"/>
<comment type="similarity">
    <text evidence="5">Belongs to the GST superfamily. Tau family.</text>
</comment>
<evidence type="ECO:0000259" key="9">
    <source>
        <dbReference type="PROSITE" id="PS50405"/>
    </source>
</evidence>
<proteinExistence type="inferred from homology"/>
<dbReference type="EMBL" id="MTKT01001132">
    <property type="protein sequence ID" value="OWM85763.1"/>
    <property type="molecule type" value="Genomic_DNA"/>
</dbReference>
<dbReference type="Gene3D" id="3.40.30.10">
    <property type="entry name" value="Glutaredoxin"/>
    <property type="match status" value="1"/>
</dbReference>
<dbReference type="InterPro" id="IPR040079">
    <property type="entry name" value="Glutathione_S-Trfase"/>
</dbReference>